<accession>A0A430QYE2</accession>
<evidence type="ECO:0000256" key="1">
    <source>
        <dbReference type="SAM" id="SignalP"/>
    </source>
</evidence>
<dbReference type="Proteomes" id="UP000286910">
    <property type="component" value="Unassembled WGS sequence"/>
</dbReference>
<name>A0A430QYE2_THESC</name>
<feature type="signal peptide" evidence="1">
    <location>
        <begin position="1"/>
        <end position="27"/>
    </location>
</feature>
<dbReference type="RefSeq" id="WP_126190946.1">
    <property type="nucleotide sequence ID" value="NZ_PELR01000402.1"/>
</dbReference>
<sequence length="567" mass="60198">MRRSFLSQSLALSGALALALQFPLALAQTPPNQVEITTWGTHEFALGNFSGTKKLSILAGRTQGSNGLMGIPDRIDVWEQGGGPPPRLVEQLPGNPSHMGRTYEVQPGKMYEGWVDYGPGGLRALHIRVRASQGTIFNAGKVVVTDASNYSRDSAKYVYGEVYAQGGIPTWQILLGLAFWISGFSTPVAAALLGDRSGSSEFTVTFPEGTSSVTLYYKMTGCTASSDFNGSFSVPVSQLQPGVAYGVDIYGWCGGGGTGNWAKAVQRALVPRPLDQGASYVYSFSDPSVPGYSIYAAGDYSIYGPDDCSGWYTDSYEHNNGIHFKIGGAECWGAGFGLPGETGRVLTSAPSLTLKTYPIWWVSGTTLEGYDNELFSDVLLSRRPAAFFMGGGASVETTFTPRVFYYGIFGTGTASGTASSGLSTVSGTGTYTTFAMTDGRYPGGDNVYDYSAPPLQLTHSITFPAYTGTCTLKNTGTSTITIHELTPPGTFTARLENGSATYTFPKKTVAAGGTVNLGKNGVYYVSSGSKYDLSVTSGGCSIYNGRSWGPPGEQQTATFKDNFFGLW</sequence>
<evidence type="ECO:0000313" key="3">
    <source>
        <dbReference type="Proteomes" id="UP000286910"/>
    </source>
</evidence>
<dbReference type="EMBL" id="PELR01000402">
    <property type="protein sequence ID" value="RTH00172.1"/>
    <property type="molecule type" value="Genomic_DNA"/>
</dbReference>
<organism evidence="2 3">
    <name type="scientific">Thermus scotoductus</name>
    <dbReference type="NCBI Taxonomy" id="37636"/>
    <lineage>
        <taxon>Bacteria</taxon>
        <taxon>Thermotogati</taxon>
        <taxon>Deinococcota</taxon>
        <taxon>Deinococci</taxon>
        <taxon>Thermales</taxon>
        <taxon>Thermaceae</taxon>
        <taxon>Thermus</taxon>
    </lineage>
</organism>
<proteinExistence type="predicted"/>
<gene>
    <name evidence="2" type="ORF">CSW45_13975</name>
</gene>
<feature type="chain" id="PRO_5019042127" evidence="1">
    <location>
        <begin position="28"/>
        <end position="567"/>
    </location>
</feature>
<dbReference type="AlphaFoldDB" id="A0A430QYE2"/>
<evidence type="ECO:0000313" key="2">
    <source>
        <dbReference type="EMBL" id="RTH00172.1"/>
    </source>
</evidence>
<protein>
    <submittedName>
        <fullName evidence="2">Uncharacterized protein</fullName>
    </submittedName>
</protein>
<reference evidence="2 3" key="1">
    <citation type="journal article" date="2019" name="Extremophiles">
        <title>Biogeography of thermophiles and predominance of Thermus scotoductus in domestic water heaters.</title>
        <authorList>
            <person name="Wilpiszeski R.L."/>
            <person name="Zhang Z."/>
            <person name="House C.H."/>
        </authorList>
    </citation>
    <scope>NUCLEOTIDE SEQUENCE [LARGE SCALE GENOMIC DNA]</scope>
    <source>
        <strain evidence="2 3">32_S32</strain>
    </source>
</reference>
<keyword evidence="1" id="KW-0732">Signal</keyword>
<comment type="caution">
    <text evidence="2">The sequence shown here is derived from an EMBL/GenBank/DDBJ whole genome shotgun (WGS) entry which is preliminary data.</text>
</comment>